<evidence type="ECO:0000313" key="1">
    <source>
        <dbReference type="EMBL" id="KAA0975332.1"/>
    </source>
</evidence>
<protein>
    <submittedName>
        <fullName evidence="1">Uncharacterized protein</fullName>
    </submittedName>
</protein>
<gene>
    <name evidence="1" type="ORF">FQ154_14130</name>
</gene>
<dbReference type="Proteomes" id="UP000323856">
    <property type="component" value="Unassembled WGS sequence"/>
</dbReference>
<accession>A0A5B0EAL6</accession>
<evidence type="ECO:0000313" key="2">
    <source>
        <dbReference type="Proteomes" id="UP000323856"/>
    </source>
</evidence>
<comment type="caution">
    <text evidence="1">The sequence shown here is derived from an EMBL/GenBank/DDBJ whole genome shotgun (WGS) entry which is preliminary data.</text>
</comment>
<reference evidence="1 2" key="1">
    <citation type="submission" date="2019-07" db="EMBL/GenBank/DDBJ databases">
        <title>Analysis of the biochemical properties, biological activity and biotechnological potential of siderophores and biosurfactants produced by Antarctic psychrotolerant bacteria.</title>
        <authorList>
            <person name="Styczynski M."/>
            <person name="Krucon T."/>
            <person name="Decewicz P."/>
            <person name="Dziewit L."/>
        </authorList>
    </citation>
    <scope>NUCLEOTIDE SEQUENCE [LARGE SCALE GENOMIC DNA]</scope>
    <source>
        <strain evidence="1 2">ANT_H27</strain>
    </source>
</reference>
<organism evidence="1 2">
    <name type="scientific">Paeniglutamicibacter gangotriensis</name>
    <dbReference type="NCBI Taxonomy" id="254787"/>
    <lineage>
        <taxon>Bacteria</taxon>
        <taxon>Bacillati</taxon>
        <taxon>Actinomycetota</taxon>
        <taxon>Actinomycetes</taxon>
        <taxon>Micrococcales</taxon>
        <taxon>Micrococcaceae</taxon>
        <taxon>Paeniglutamicibacter</taxon>
    </lineage>
</organism>
<dbReference type="OrthoDB" id="10012795at2"/>
<dbReference type="AlphaFoldDB" id="A0A5B0EAL6"/>
<sequence length="122" mass="14125">MSETTSPRMVDMAERAKVLPLKLHAENKKLKKELIKLYEREEYLLKYISIQDRYLQGTTALKQLPANFVLGTVDLNESDLVSSSEPRALGKDLVDLNNRYDALSKSKLGRLQLWYWRLRAGK</sequence>
<proteinExistence type="predicted"/>
<name>A0A5B0EAL6_9MICC</name>
<dbReference type="RefSeq" id="WP_149620219.1">
    <property type="nucleotide sequence ID" value="NZ_VOBL01000015.1"/>
</dbReference>
<dbReference type="EMBL" id="VOBL01000015">
    <property type="protein sequence ID" value="KAA0975332.1"/>
    <property type="molecule type" value="Genomic_DNA"/>
</dbReference>